<accession>A0AAV4RDL1</accession>
<keyword evidence="2" id="KW-1185">Reference proteome</keyword>
<sequence>MLGVAINIIKVKCNDRILNSISQTFTLKESSNLSKYFLKDSLNLALKSFLSPPSLRKRNNSSLFGRISSRQSTFAKPFHCDSFHSLHKMQIVFWKADALDCDLAPANIHSIDTSH</sequence>
<dbReference type="AlphaFoldDB" id="A0AAV4RDL1"/>
<comment type="caution">
    <text evidence="1">The sequence shown here is derived from an EMBL/GenBank/DDBJ whole genome shotgun (WGS) entry which is preliminary data.</text>
</comment>
<dbReference type="EMBL" id="BPLR01007815">
    <property type="protein sequence ID" value="GIY19969.1"/>
    <property type="molecule type" value="Genomic_DNA"/>
</dbReference>
<name>A0AAV4RDL1_CAEEX</name>
<organism evidence="1 2">
    <name type="scientific">Caerostris extrusa</name>
    <name type="common">Bark spider</name>
    <name type="synonym">Caerostris bankana</name>
    <dbReference type="NCBI Taxonomy" id="172846"/>
    <lineage>
        <taxon>Eukaryota</taxon>
        <taxon>Metazoa</taxon>
        <taxon>Ecdysozoa</taxon>
        <taxon>Arthropoda</taxon>
        <taxon>Chelicerata</taxon>
        <taxon>Arachnida</taxon>
        <taxon>Araneae</taxon>
        <taxon>Araneomorphae</taxon>
        <taxon>Entelegynae</taxon>
        <taxon>Araneoidea</taxon>
        <taxon>Araneidae</taxon>
        <taxon>Caerostris</taxon>
    </lineage>
</organism>
<protein>
    <submittedName>
        <fullName evidence="1">Uncharacterized protein</fullName>
    </submittedName>
</protein>
<reference evidence="1 2" key="1">
    <citation type="submission" date="2021-06" db="EMBL/GenBank/DDBJ databases">
        <title>Caerostris extrusa draft genome.</title>
        <authorList>
            <person name="Kono N."/>
            <person name="Arakawa K."/>
        </authorList>
    </citation>
    <scope>NUCLEOTIDE SEQUENCE [LARGE SCALE GENOMIC DNA]</scope>
</reference>
<evidence type="ECO:0000313" key="1">
    <source>
        <dbReference type="EMBL" id="GIY19969.1"/>
    </source>
</evidence>
<proteinExistence type="predicted"/>
<evidence type="ECO:0000313" key="2">
    <source>
        <dbReference type="Proteomes" id="UP001054945"/>
    </source>
</evidence>
<dbReference type="Proteomes" id="UP001054945">
    <property type="component" value="Unassembled WGS sequence"/>
</dbReference>
<gene>
    <name evidence="1" type="ORF">CEXT_753551</name>
</gene>